<protein>
    <submittedName>
        <fullName evidence="1">Uncharacterized protein</fullName>
    </submittedName>
</protein>
<dbReference type="EMBL" id="CP035945">
    <property type="protein sequence ID" value="QBE94602.1"/>
    <property type="molecule type" value="Genomic_DNA"/>
</dbReference>
<dbReference type="KEGG" id="bpro:PMF13cell1_00095"/>
<accession>A0A4P6LS11</accession>
<reference evidence="1 2" key="1">
    <citation type="submission" date="2019-01" db="EMBL/GenBank/DDBJ databases">
        <title>PMF-metabolizing Aryl O-demethylase.</title>
        <authorList>
            <person name="Kim M."/>
        </authorList>
    </citation>
    <scope>NUCLEOTIDE SEQUENCE [LARGE SCALE GENOMIC DNA]</scope>
    <source>
        <strain evidence="1 2">PMF1</strain>
    </source>
</reference>
<dbReference type="Proteomes" id="UP000289794">
    <property type="component" value="Chromosome"/>
</dbReference>
<evidence type="ECO:0000313" key="2">
    <source>
        <dbReference type="Proteomes" id="UP000289794"/>
    </source>
</evidence>
<dbReference type="AlphaFoldDB" id="A0A4P6LS11"/>
<organism evidence="1 2">
    <name type="scientific">Blautia producta</name>
    <dbReference type="NCBI Taxonomy" id="33035"/>
    <lineage>
        <taxon>Bacteria</taxon>
        <taxon>Bacillati</taxon>
        <taxon>Bacillota</taxon>
        <taxon>Clostridia</taxon>
        <taxon>Lachnospirales</taxon>
        <taxon>Lachnospiraceae</taxon>
        <taxon>Blautia</taxon>
    </lineage>
</organism>
<gene>
    <name evidence="1" type="ORF">PMF13cell1_00095</name>
</gene>
<proteinExistence type="predicted"/>
<evidence type="ECO:0000313" key="1">
    <source>
        <dbReference type="EMBL" id="QBE94602.1"/>
    </source>
</evidence>
<name>A0A4P6LS11_9FIRM</name>
<sequence length="78" mass="9001">MTFDVIVNSAVYEGDVFVFINMNMTHDENLEAGCKQALKQIEDKNYVQELQELGLNHILKFGIACYKKRCKVISLMEK</sequence>